<reference evidence="2" key="1">
    <citation type="submission" date="2021-03" db="EMBL/GenBank/DDBJ databases">
        <title>Draft genome sequence of rust myrtle Austropuccinia psidii MF-1, a brazilian biotype.</title>
        <authorList>
            <person name="Quecine M.C."/>
            <person name="Pachon D.M.R."/>
            <person name="Bonatelli M.L."/>
            <person name="Correr F.H."/>
            <person name="Franceschini L.M."/>
            <person name="Leite T.F."/>
            <person name="Margarido G.R.A."/>
            <person name="Almeida C.A."/>
            <person name="Ferrarezi J.A."/>
            <person name="Labate C.A."/>
        </authorList>
    </citation>
    <scope>NUCLEOTIDE SEQUENCE</scope>
    <source>
        <strain evidence="2">MF-1</strain>
    </source>
</reference>
<feature type="non-terminal residue" evidence="2">
    <location>
        <position position="1"/>
    </location>
</feature>
<evidence type="ECO:0000313" key="3">
    <source>
        <dbReference type="Proteomes" id="UP000765509"/>
    </source>
</evidence>
<organism evidence="2 3">
    <name type="scientific">Austropuccinia psidii MF-1</name>
    <dbReference type="NCBI Taxonomy" id="1389203"/>
    <lineage>
        <taxon>Eukaryota</taxon>
        <taxon>Fungi</taxon>
        <taxon>Dikarya</taxon>
        <taxon>Basidiomycota</taxon>
        <taxon>Pucciniomycotina</taxon>
        <taxon>Pucciniomycetes</taxon>
        <taxon>Pucciniales</taxon>
        <taxon>Sphaerophragmiaceae</taxon>
        <taxon>Austropuccinia</taxon>
    </lineage>
</organism>
<evidence type="ECO:0000313" key="2">
    <source>
        <dbReference type="EMBL" id="MBW0588476.1"/>
    </source>
</evidence>
<sequence length="74" mass="8328">PSRHPPDTAYHTYARGVHSRHAPDTTYLPSRHHLSLRLCGALPTCSRHHLSLRLRSASQHAPDTTYPYASVLHP</sequence>
<dbReference type="Proteomes" id="UP000765509">
    <property type="component" value="Unassembled WGS sequence"/>
</dbReference>
<evidence type="ECO:0000256" key="1">
    <source>
        <dbReference type="SAM" id="MobiDB-lite"/>
    </source>
</evidence>
<dbReference type="EMBL" id="AVOT02130701">
    <property type="protein sequence ID" value="MBW0588476.1"/>
    <property type="molecule type" value="Genomic_DNA"/>
</dbReference>
<name>A0A9Q3KYE9_9BASI</name>
<accession>A0A9Q3KYE9</accession>
<dbReference type="AlphaFoldDB" id="A0A9Q3KYE9"/>
<protein>
    <submittedName>
        <fullName evidence="2">Uncharacterized protein</fullName>
    </submittedName>
</protein>
<comment type="caution">
    <text evidence="2">The sequence shown here is derived from an EMBL/GenBank/DDBJ whole genome shotgun (WGS) entry which is preliminary data.</text>
</comment>
<feature type="region of interest" description="Disordered" evidence="1">
    <location>
        <begin position="1"/>
        <end position="24"/>
    </location>
</feature>
<keyword evidence="3" id="KW-1185">Reference proteome</keyword>
<proteinExistence type="predicted"/>
<gene>
    <name evidence="2" type="ORF">O181_128191</name>
</gene>